<feature type="transmembrane region" description="Helical" evidence="1">
    <location>
        <begin position="124"/>
        <end position="145"/>
    </location>
</feature>
<feature type="transmembrane region" description="Helical" evidence="1">
    <location>
        <begin position="39"/>
        <end position="57"/>
    </location>
</feature>
<evidence type="ECO:0000313" key="3">
    <source>
        <dbReference type="Proteomes" id="UP000000493"/>
    </source>
</evidence>
<dbReference type="EMBL" id="CP002859">
    <property type="protein sequence ID" value="AEI47988.1"/>
    <property type="molecule type" value="Genomic_DNA"/>
</dbReference>
<feature type="transmembrane region" description="Helical" evidence="1">
    <location>
        <begin position="219"/>
        <end position="234"/>
    </location>
</feature>
<sequence>MWDDLKYYLQALGINMLWNGYAIVIFVRDGLKIGPQGSIMMALFWLLGLFLLFPINIFQRIYSLNKTLLFFWGSFAAISVAYMIYYPSVGYNFRSDLVREITTYCFPLAFLFGMLYYPDNKYEILLKVTAIFALLGSLGLAYVLMRDPTWNIGQRAAIRFSSFHAGHEGNPHTFANNAVRCVLASAICMYKVKQIWQKAVFLGSMLFSIAIVLMTRTNTSLLTLGIAFGVFALFHKRKLISITFSYYTLSLAVLLFGGTVYASSRFAAVTNLLQNTWNILYKRVINTIYTTSNIDVGGNDIQTAATIDYSSIGRIISYKYFKEDFLESSQKYVVLLGEGYKSVFLDIPIIEAFVNQGILGFLLFGGFSLAWSFFSLGEIFQPTNEWNTFLAYLSFLFLIGLVTGGRPIDAGNWMIYMVYIRFLGASQYKTGLRKS</sequence>
<reference evidence="2 3" key="2">
    <citation type="journal article" date="2012" name="Stand. Genomic Sci.">
        <title>Complete genome sequence of the aquatic bacterium Runella slithyformis type strain (LSU 4(T)).</title>
        <authorList>
            <person name="Copeland A."/>
            <person name="Zhang X."/>
            <person name="Misra M."/>
            <person name="Lapidus A."/>
            <person name="Nolan M."/>
            <person name="Lucas S."/>
            <person name="Deshpande S."/>
            <person name="Cheng J.F."/>
            <person name="Tapia R."/>
            <person name="Goodwin L.A."/>
            <person name="Pitluck S."/>
            <person name="Liolios K."/>
            <person name="Pagani I."/>
            <person name="Ivanova N."/>
            <person name="Mikhailova N."/>
            <person name="Pati A."/>
            <person name="Chen A."/>
            <person name="Palaniappan K."/>
            <person name="Land M."/>
            <person name="Hauser L."/>
            <person name="Pan C."/>
            <person name="Jeffries C.D."/>
            <person name="Detter J.C."/>
            <person name="Brambilla E.M."/>
            <person name="Rohde M."/>
            <person name="Djao O.D."/>
            <person name="Goker M."/>
            <person name="Sikorski J."/>
            <person name="Tindall B.J."/>
            <person name="Woyke T."/>
            <person name="Bristow J."/>
            <person name="Eisen J.A."/>
            <person name="Markowitz V."/>
            <person name="Hugenholtz P."/>
            <person name="Kyrpides N.C."/>
            <person name="Klenk H.P."/>
            <person name="Mavromatis K."/>
        </authorList>
    </citation>
    <scope>NUCLEOTIDE SEQUENCE [LARGE SCALE GENOMIC DNA]</scope>
    <source>
        <strain evidence="3">ATCC 29530 / DSM 19594 / LMG 11500 / NCIMB 11436 / LSU 4</strain>
    </source>
</reference>
<keyword evidence="3" id="KW-1185">Reference proteome</keyword>
<protein>
    <recommendedName>
        <fullName evidence="4">O-antigen ligase domain-containing protein</fullName>
    </recommendedName>
</protein>
<proteinExistence type="predicted"/>
<feature type="transmembrane region" description="Helical" evidence="1">
    <location>
        <begin position="386"/>
        <end position="404"/>
    </location>
</feature>
<feature type="transmembrane region" description="Helical" evidence="1">
    <location>
        <begin position="246"/>
        <end position="268"/>
    </location>
</feature>
<evidence type="ECO:0000256" key="1">
    <source>
        <dbReference type="SAM" id="Phobius"/>
    </source>
</evidence>
<dbReference type="KEGG" id="rsi:Runsl_1563"/>
<gene>
    <name evidence="2" type="ordered locus">Runsl_1563</name>
</gene>
<keyword evidence="1" id="KW-1133">Transmembrane helix</keyword>
<name>A0A7U4E508_RUNSL</name>
<organism evidence="2 3">
    <name type="scientific">Runella slithyformis (strain ATCC 29530 / DSM 19594 / LMG 11500 / NCIMB 11436 / LSU 4)</name>
    <dbReference type="NCBI Taxonomy" id="761193"/>
    <lineage>
        <taxon>Bacteria</taxon>
        <taxon>Pseudomonadati</taxon>
        <taxon>Bacteroidota</taxon>
        <taxon>Cytophagia</taxon>
        <taxon>Cytophagales</taxon>
        <taxon>Spirosomataceae</taxon>
        <taxon>Runella</taxon>
    </lineage>
</organism>
<dbReference type="Proteomes" id="UP000000493">
    <property type="component" value="Chromosome"/>
</dbReference>
<feature type="transmembrane region" description="Helical" evidence="1">
    <location>
        <begin position="69"/>
        <end position="89"/>
    </location>
</feature>
<reference evidence="3" key="1">
    <citation type="submission" date="2011-06" db="EMBL/GenBank/DDBJ databases">
        <title>The complete genome of chromosome of Runella slithyformis DSM 19594.</title>
        <authorList>
            <consortium name="US DOE Joint Genome Institute (JGI-PGF)"/>
            <person name="Lucas S."/>
            <person name="Han J."/>
            <person name="Lapidus A."/>
            <person name="Bruce D."/>
            <person name="Goodwin L."/>
            <person name="Pitluck S."/>
            <person name="Peters L."/>
            <person name="Kyrpides N."/>
            <person name="Mavromatis K."/>
            <person name="Ivanova N."/>
            <person name="Ovchinnikova G."/>
            <person name="Zhang X."/>
            <person name="Misra M."/>
            <person name="Detter J.C."/>
            <person name="Tapia R."/>
            <person name="Han C."/>
            <person name="Land M."/>
            <person name="Hauser L."/>
            <person name="Markowitz V."/>
            <person name="Cheng J.-F."/>
            <person name="Hugenholtz P."/>
            <person name="Woyke T."/>
            <person name="Wu D."/>
            <person name="Tindall B."/>
            <person name="Faehrich R."/>
            <person name="Brambilla E."/>
            <person name="Klenk H.-P."/>
            <person name="Eisen J.A."/>
        </authorList>
    </citation>
    <scope>NUCLEOTIDE SEQUENCE [LARGE SCALE GENOMIC DNA]</scope>
    <source>
        <strain evidence="3">ATCC 29530 / DSM 19594 / LMG 11500 / NCIMB 11436 / LSU 4</strain>
    </source>
</reference>
<keyword evidence="1" id="KW-0812">Transmembrane</keyword>
<feature type="transmembrane region" description="Helical" evidence="1">
    <location>
        <begin position="353"/>
        <end position="374"/>
    </location>
</feature>
<keyword evidence="1" id="KW-0472">Membrane</keyword>
<feature type="transmembrane region" description="Helical" evidence="1">
    <location>
        <begin position="6"/>
        <end position="27"/>
    </location>
</feature>
<feature type="transmembrane region" description="Helical" evidence="1">
    <location>
        <begin position="101"/>
        <end position="118"/>
    </location>
</feature>
<accession>A0A7U4E508</accession>
<dbReference type="AlphaFoldDB" id="A0A7U4E508"/>
<dbReference type="RefSeq" id="WP_013927304.1">
    <property type="nucleotide sequence ID" value="NC_015703.1"/>
</dbReference>
<evidence type="ECO:0008006" key="4">
    <source>
        <dbReference type="Google" id="ProtNLM"/>
    </source>
</evidence>
<evidence type="ECO:0000313" key="2">
    <source>
        <dbReference type="EMBL" id="AEI47988.1"/>
    </source>
</evidence>